<reference evidence="2 3" key="1">
    <citation type="journal article" date="2020" name="Microorganisms">
        <title>Osmotic Adaptation and Compatible Solute Biosynthesis of Phototrophic Bacteria as Revealed from Genome Analyses.</title>
        <authorList>
            <person name="Imhoff J.F."/>
            <person name="Rahn T."/>
            <person name="Kunzel S."/>
            <person name="Keller A."/>
            <person name="Neulinger S.C."/>
        </authorList>
    </citation>
    <scope>NUCLEOTIDE SEQUENCE [LARGE SCALE GENOMIC DNA]</scope>
    <source>
        <strain evidence="2 3">DSM 21303</strain>
    </source>
</reference>
<keyword evidence="3" id="KW-1185">Reference proteome</keyword>
<feature type="chain" id="PRO_5040787921" description="Alpha/beta hydrolase" evidence="1">
    <location>
        <begin position="40"/>
        <end position="340"/>
    </location>
</feature>
<dbReference type="AlphaFoldDB" id="A0A9X1B842"/>
<evidence type="ECO:0008006" key="4">
    <source>
        <dbReference type="Google" id="ProtNLM"/>
    </source>
</evidence>
<dbReference type="SUPFAM" id="SSF53474">
    <property type="entry name" value="alpha/beta-Hydrolases"/>
    <property type="match status" value="1"/>
</dbReference>
<dbReference type="Proteomes" id="UP001138802">
    <property type="component" value="Unassembled WGS sequence"/>
</dbReference>
<dbReference type="EMBL" id="NRSD01000002">
    <property type="protein sequence ID" value="MBK1643551.1"/>
    <property type="molecule type" value="Genomic_DNA"/>
</dbReference>
<dbReference type="RefSeq" id="WP_200386364.1">
    <property type="nucleotide sequence ID" value="NZ_NRSD01000002.1"/>
</dbReference>
<organism evidence="2 3">
    <name type="scientific">Thiocapsa imhoffii</name>
    <dbReference type="NCBI Taxonomy" id="382777"/>
    <lineage>
        <taxon>Bacteria</taxon>
        <taxon>Pseudomonadati</taxon>
        <taxon>Pseudomonadota</taxon>
        <taxon>Gammaproteobacteria</taxon>
        <taxon>Chromatiales</taxon>
        <taxon>Chromatiaceae</taxon>
        <taxon>Thiocapsa</taxon>
    </lineage>
</organism>
<evidence type="ECO:0000313" key="3">
    <source>
        <dbReference type="Proteomes" id="UP001138802"/>
    </source>
</evidence>
<gene>
    <name evidence="2" type="ORF">CKO25_02525</name>
</gene>
<comment type="caution">
    <text evidence="2">The sequence shown here is derived from an EMBL/GenBank/DDBJ whole genome shotgun (WGS) entry which is preliminary data.</text>
</comment>
<evidence type="ECO:0000313" key="2">
    <source>
        <dbReference type="EMBL" id="MBK1643551.1"/>
    </source>
</evidence>
<accession>A0A9X1B842</accession>
<sequence>MFEIRRDDRHPIDHRTRMRRRLATLLLASVVAFAGAAFAFPDADDASAFPVQSPAVRTLTLTLDNGDVADVYLPRIRSRLAGWFEDSLPLVAVLQGALVDKSQYRQLALQLARRGHVVVVPNHFRTFPPAFPDPVLFSEVGVVTAVYTSMVAADADPSSPLFRVVDTEHMAVIGHSLGGRVGLTALAGVCEPAICTAPDGTYTPPAALRTGAFYGTNLLGVDGVVIDLDTTGAAVALVQGSLDGVSTPDKADATYPTLESPRARIDIEGANHFGITDQNDPPGAWPDPLQPTLPQPVANHYVAQWIGYWLRFHLRNDPWAEIWLYRIGGSFAGIVEVTID</sequence>
<dbReference type="InterPro" id="IPR029058">
    <property type="entry name" value="AB_hydrolase_fold"/>
</dbReference>
<keyword evidence="1" id="KW-0732">Signal</keyword>
<feature type="signal peptide" evidence="1">
    <location>
        <begin position="1"/>
        <end position="39"/>
    </location>
</feature>
<dbReference type="Gene3D" id="3.40.50.1820">
    <property type="entry name" value="alpha/beta hydrolase"/>
    <property type="match status" value="1"/>
</dbReference>
<name>A0A9X1B842_9GAMM</name>
<protein>
    <recommendedName>
        <fullName evidence="4">Alpha/beta hydrolase</fullName>
    </recommendedName>
</protein>
<proteinExistence type="predicted"/>
<evidence type="ECO:0000256" key="1">
    <source>
        <dbReference type="SAM" id="SignalP"/>
    </source>
</evidence>